<evidence type="ECO:0000313" key="4">
    <source>
        <dbReference type="Proteomes" id="UP000054937"/>
    </source>
</evidence>
<dbReference type="SUPFAM" id="SSF75011">
    <property type="entry name" value="3-carboxy-cis,cis-mucoante lactonizing enzyme"/>
    <property type="match status" value="1"/>
</dbReference>
<dbReference type="EMBL" id="LDAU01000040">
    <property type="protein sequence ID" value="KRX10012.1"/>
    <property type="molecule type" value="Genomic_DNA"/>
</dbReference>
<dbReference type="Pfam" id="PF05694">
    <property type="entry name" value="SBP56"/>
    <property type="match status" value="1"/>
</dbReference>
<evidence type="ECO:0000256" key="2">
    <source>
        <dbReference type="ARBA" id="ARBA00023266"/>
    </source>
</evidence>
<dbReference type="Proteomes" id="UP000054937">
    <property type="component" value="Unassembled WGS sequence"/>
</dbReference>
<protein>
    <recommendedName>
        <fullName evidence="5">Methanethiol oxidase</fullName>
    </recommendedName>
</protein>
<organism evidence="3 4">
    <name type="scientific">Pseudocohnilembus persalinus</name>
    <name type="common">Ciliate</name>
    <dbReference type="NCBI Taxonomy" id="266149"/>
    <lineage>
        <taxon>Eukaryota</taxon>
        <taxon>Sar</taxon>
        <taxon>Alveolata</taxon>
        <taxon>Ciliophora</taxon>
        <taxon>Intramacronucleata</taxon>
        <taxon>Oligohymenophorea</taxon>
        <taxon>Scuticociliatia</taxon>
        <taxon>Philasterida</taxon>
        <taxon>Pseudocohnilembidae</taxon>
        <taxon>Pseudocohnilembus</taxon>
    </lineage>
</organism>
<dbReference type="PANTHER" id="PTHR23300">
    <property type="entry name" value="METHANETHIOL OXIDASE"/>
    <property type="match status" value="1"/>
</dbReference>
<dbReference type="InterPro" id="IPR008826">
    <property type="entry name" value="Se-bd"/>
</dbReference>
<keyword evidence="2" id="KW-0711">Selenium</keyword>
<dbReference type="OrthoDB" id="10252446at2759"/>
<reference evidence="3 4" key="1">
    <citation type="journal article" date="2015" name="Sci. Rep.">
        <title>Genome of the facultative scuticociliatosis pathogen Pseudocohnilembus persalinus provides insight into its virulence through horizontal gene transfer.</title>
        <authorList>
            <person name="Xiong J."/>
            <person name="Wang G."/>
            <person name="Cheng J."/>
            <person name="Tian M."/>
            <person name="Pan X."/>
            <person name="Warren A."/>
            <person name="Jiang C."/>
            <person name="Yuan D."/>
            <person name="Miao W."/>
        </authorList>
    </citation>
    <scope>NUCLEOTIDE SEQUENCE [LARGE SCALE GENOMIC DNA]</scope>
    <source>
        <strain evidence="3">36N120E</strain>
    </source>
</reference>
<gene>
    <name evidence="3" type="ORF">PPERSA_08415</name>
</gene>
<evidence type="ECO:0008006" key="5">
    <source>
        <dbReference type="Google" id="ProtNLM"/>
    </source>
</evidence>
<keyword evidence="4" id="KW-1185">Reference proteome</keyword>
<dbReference type="InParanoid" id="A0A0V0R6B3"/>
<evidence type="ECO:0000313" key="3">
    <source>
        <dbReference type="EMBL" id="KRX10012.1"/>
    </source>
</evidence>
<accession>A0A0V0R6B3</accession>
<dbReference type="OMA" id="ANWDKKG"/>
<dbReference type="GO" id="GO:0008430">
    <property type="term" value="F:selenium binding"/>
    <property type="evidence" value="ECO:0007669"/>
    <property type="project" value="InterPro"/>
</dbReference>
<sequence>MLILNLKHIVGDELHHTGWNACISCKGDQSLKHKYLILPSLESGNIYVVDVLTDPKNPKLHKEISGELIKEQIGGSYPHTTHCLPSGDVMISLMGGKNKEGKGGFLILDGKTFEIKGRWEKDEKTVDFGYDFWYQPNFNVMVSTEYGEPKAFMEGFNPVQVEKQYGRSLTFWNWNEKTIKNQVDLGQDGLIPLECRFVHDPKKNYGFVGTALSSTLILFYPDSDNKKYLTLNVGKIKDVKVKNWAMEYMPGLITDILISLDDRFLYIALWLHGSIQQYNIEDPKNPKLVGEIFLGGSLRKDGDVIPIDENGNERPDLLKEIPTVKGHKLQGAPQMIQLSRDGQRLYVSSSLLRPWDKQFYPEMAQKGGQIVQLDVNTNEGGLSLNKDFYVNFEDQPFGPAVAHEMRYPGGDCSSDIWV</sequence>
<comment type="caution">
    <text evidence="3">The sequence shown here is derived from an EMBL/GenBank/DDBJ whole genome shotgun (WGS) entry which is preliminary data.</text>
</comment>
<dbReference type="AlphaFoldDB" id="A0A0V0R6B3"/>
<name>A0A0V0R6B3_PSEPJ</name>
<dbReference type="PANTHER" id="PTHR23300:SF0">
    <property type="entry name" value="METHANETHIOL OXIDASE"/>
    <property type="match status" value="1"/>
</dbReference>
<comment type="similarity">
    <text evidence="1">Belongs to the selenium-binding protein family.</text>
</comment>
<evidence type="ECO:0000256" key="1">
    <source>
        <dbReference type="ARBA" id="ARBA00005606"/>
    </source>
</evidence>
<proteinExistence type="inferred from homology"/>